<feature type="compositionally biased region" description="Basic and acidic residues" evidence="5">
    <location>
        <begin position="624"/>
        <end position="636"/>
    </location>
</feature>
<evidence type="ECO:0000256" key="5">
    <source>
        <dbReference type="SAM" id="MobiDB-lite"/>
    </source>
</evidence>
<dbReference type="GO" id="GO:0003723">
    <property type="term" value="F:RNA binding"/>
    <property type="evidence" value="ECO:0007669"/>
    <property type="project" value="TreeGrafter"/>
</dbReference>
<feature type="compositionally biased region" description="Basic and acidic residues" evidence="5">
    <location>
        <begin position="86"/>
        <end position="96"/>
    </location>
</feature>
<feature type="compositionally biased region" description="Basic and acidic residues" evidence="5">
    <location>
        <begin position="578"/>
        <end position="595"/>
    </location>
</feature>
<feature type="compositionally biased region" description="Acidic residues" evidence="5">
    <location>
        <begin position="311"/>
        <end position="320"/>
    </location>
</feature>
<comment type="caution">
    <text evidence="8">The sequence shown here is derived from an EMBL/GenBank/DDBJ whole genome shotgun (WGS) entry which is preliminary data.</text>
</comment>
<proteinExistence type="inferred from homology"/>
<feature type="compositionally biased region" description="Low complexity" evidence="5">
    <location>
        <begin position="596"/>
        <end position="614"/>
    </location>
</feature>
<reference evidence="8" key="1">
    <citation type="journal article" date="2023" name="Nat. Commun.">
        <title>Diploid and tetraploid genomes of Acorus and the evolution of monocots.</title>
        <authorList>
            <person name="Ma L."/>
            <person name="Liu K.W."/>
            <person name="Li Z."/>
            <person name="Hsiao Y.Y."/>
            <person name="Qi Y."/>
            <person name="Fu T."/>
            <person name="Tang G.D."/>
            <person name="Zhang D."/>
            <person name="Sun W.H."/>
            <person name="Liu D.K."/>
            <person name="Li Y."/>
            <person name="Chen G.Z."/>
            <person name="Liu X.D."/>
            <person name="Liao X.Y."/>
            <person name="Jiang Y.T."/>
            <person name="Yu X."/>
            <person name="Hao Y."/>
            <person name="Huang J."/>
            <person name="Zhao X.W."/>
            <person name="Ke S."/>
            <person name="Chen Y.Y."/>
            <person name="Wu W.L."/>
            <person name="Hsu J.L."/>
            <person name="Lin Y.F."/>
            <person name="Huang M.D."/>
            <person name="Li C.Y."/>
            <person name="Huang L."/>
            <person name="Wang Z.W."/>
            <person name="Zhao X."/>
            <person name="Zhong W.Y."/>
            <person name="Peng D.H."/>
            <person name="Ahmad S."/>
            <person name="Lan S."/>
            <person name="Zhang J.S."/>
            <person name="Tsai W.C."/>
            <person name="Van de Peer Y."/>
            <person name="Liu Z.J."/>
        </authorList>
    </citation>
    <scope>NUCLEOTIDE SEQUENCE</scope>
    <source>
        <strain evidence="8">SCP</strain>
    </source>
</reference>
<feature type="compositionally biased region" description="Basic and acidic residues" evidence="5">
    <location>
        <begin position="141"/>
        <end position="179"/>
    </location>
</feature>
<dbReference type="AlphaFoldDB" id="A0AAV9BVJ0"/>
<feature type="compositionally biased region" description="Polar residues" evidence="5">
    <location>
        <begin position="693"/>
        <end position="703"/>
    </location>
</feature>
<evidence type="ECO:0008006" key="10">
    <source>
        <dbReference type="Google" id="ProtNLM"/>
    </source>
</evidence>
<comment type="subcellular location">
    <subcellularLocation>
        <location evidence="1">Nucleus</location>
        <location evidence="1">Nucleolus</location>
    </subcellularLocation>
</comment>
<dbReference type="InterPro" id="IPR012580">
    <property type="entry name" value="NUC153"/>
</dbReference>
<accession>A0AAV9BVJ0</accession>
<dbReference type="GO" id="GO:0006364">
    <property type="term" value="P:rRNA processing"/>
    <property type="evidence" value="ECO:0007669"/>
    <property type="project" value="InterPro"/>
</dbReference>
<organism evidence="8 9">
    <name type="scientific">Acorus gramineus</name>
    <name type="common">Dwarf sweet flag</name>
    <dbReference type="NCBI Taxonomy" id="55184"/>
    <lineage>
        <taxon>Eukaryota</taxon>
        <taxon>Viridiplantae</taxon>
        <taxon>Streptophyta</taxon>
        <taxon>Embryophyta</taxon>
        <taxon>Tracheophyta</taxon>
        <taxon>Spermatophyta</taxon>
        <taxon>Magnoliopsida</taxon>
        <taxon>Liliopsida</taxon>
        <taxon>Acoraceae</taxon>
        <taxon>Acorus</taxon>
    </lineage>
</organism>
<dbReference type="Proteomes" id="UP001179952">
    <property type="component" value="Unassembled WGS sequence"/>
</dbReference>
<evidence type="ECO:0000256" key="1">
    <source>
        <dbReference type="ARBA" id="ARBA00004604"/>
    </source>
</evidence>
<evidence type="ECO:0000259" key="7">
    <source>
        <dbReference type="Pfam" id="PF25121"/>
    </source>
</evidence>
<dbReference type="InterPro" id="IPR056750">
    <property type="entry name" value="RRM_ESF1"/>
</dbReference>
<gene>
    <name evidence="8" type="ORF">QJS04_geneDACA004915</name>
</gene>
<protein>
    <recommendedName>
        <fullName evidence="10">NUC153 domain-containing protein</fullName>
    </recommendedName>
</protein>
<dbReference type="PANTHER" id="PTHR12202:SF0">
    <property type="entry name" value="ESF1 HOMOLOG"/>
    <property type="match status" value="1"/>
</dbReference>
<feature type="compositionally biased region" description="Basic and acidic residues" evidence="5">
    <location>
        <begin position="118"/>
        <end position="133"/>
    </location>
</feature>
<feature type="compositionally biased region" description="Acidic residues" evidence="5">
    <location>
        <begin position="536"/>
        <end position="564"/>
    </location>
</feature>
<feature type="region of interest" description="Disordered" evidence="5">
    <location>
        <begin position="1"/>
        <end position="218"/>
    </location>
</feature>
<feature type="compositionally biased region" description="Basic and acidic residues" evidence="5">
    <location>
        <begin position="42"/>
        <end position="62"/>
    </location>
</feature>
<dbReference type="Pfam" id="PF08159">
    <property type="entry name" value="NUC153"/>
    <property type="match status" value="1"/>
</dbReference>
<feature type="domain" description="ESF1 RRM" evidence="7">
    <location>
        <begin position="243"/>
        <end position="386"/>
    </location>
</feature>
<keyword evidence="4" id="KW-0539">Nucleus</keyword>
<keyword evidence="3" id="KW-0175">Coiled coil</keyword>
<keyword evidence="9" id="KW-1185">Reference proteome</keyword>
<dbReference type="GO" id="GO:0005730">
    <property type="term" value="C:nucleolus"/>
    <property type="evidence" value="ECO:0007669"/>
    <property type="project" value="UniProtKB-SubCell"/>
</dbReference>
<name>A0AAV9BVJ0_ACOGR</name>
<evidence type="ECO:0000313" key="8">
    <source>
        <dbReference type="EMBL" id="KAK1280293.1"/>
    </source>
</evidence>
<feature type="compositionally biased region" description="Acidic residues" evidence="5">
    <location>
        <begin position="181"/>
        <end position="195"/>
    </location>
</feature>
<dbReference type="EMBL" id="JAUJYN010000001">
    <property type="protein sequence ID" value="KAK1280293.1"/>
    <property type="molecule type" value="Genomic_DNA"/>
</dbReference>
<evidence type="ECO:0000313" key="9">
    <source>
        <dbReference type="Proteomes" id="UP001179952"/>
    </source>
</evidence>
<feature type="compositionally biased region" description="Basic residues" evidence="5">
    <location>
        <begin position="568"/>
        <end position="577"/>
    </location>
</feature>
<dbReference type="InterPro" id="IPR039754">
    <property type="entry name" value="Esf1"/>
</dbReference>
<reference evidence="8" key="2">
    <citation type="submission" date="2023-06" db="EMBL/GenBank/DDBJ databases">
        <authorList>
            <person name="Ma L."/>
            <person name="Liu K.-W."/>
            <person name="Li Z."/>
            <person name="Hsiao Y.-Y."/>
            <person name="Qi Y."/>
            <person name="Fu T."/>
            <person name="Tang G."/>
            <person name="Zhang D."/>
            <person name="Sun W.-H."/>
            <person name="Liu D.-K."/>
            <person name="Li Y."/>
            <person name="Chen G.-Z."/>
            <person name="Liu X.-D."/>
            <person name="Liao X.-Y."/>
            <person name="Jiang Y.-T."/>
            <person name="Yu X."/>
            <person name="Hao Y."/>
            <person name="Huang J."/>
            <person name="Zhao X.-W."/>
            <person name="Ke S."/>
            <person name="Chen Y.-Y."/>
            <person name="Wu W.-L."/>
            <person name="Hsu J.-L."/>
            <person name="Lin Y.-F."/>
            <person name="Huang M.-D."/>
            <person name="Li C.-Y."/>
            <person name="Huang L."/>
            <person name="Wang Z.-W."/>
            <person name="Zhao X."/>
            <person name="Zhong W.-Y."/>
            <person name="Peng D.-H."/>
            <person name="Ahmad S."/>
            <person name="Lan S."/>
            <person name="Zhang J.-S."/>
            <person name="Tsai W.-C."/>
            <person name="Van De Peer Y."/>
            <person name="Liu Z.-J."/>
        </authorList>
    </citation>
    <scope>NUCLEOTIDE SEQUENCE</scope>
    <source>
        <strain evidence="8">SCP</strain>
        <tissue evidence="8">Leaves</tissue>
    </source>
</reference>
<feature type="region of interest" description="Disordered" evidence="5">
    <location>
        <begin position="520"/>
        <end position="636"/>
    </location>
</feature>
<evidence type="ECO:0000256" key="2">
    <source>
        <dbReference type="ARBA" id="ARBA00009087"/>
    </source>
</evidence>
<evidence type="ECO:0000259" key="6">
    <source>
        <dbReference type="Pfam" id="PF08159"/>
    </source>
</evidence>
<dbReference type="PANTHER" id="PTHR12202">
    <property type="entry name" value="ESF1 HOMOLOG"/>
    <property type="match status" value="1"/>
</dbReference>
<feature type="domain" description="NUC153" evidence="6">
    <location>
        <begin position="640"/>
        <end position="664"/>
    </location>
</feature>
<feature type="compositionally biased region" description="Basic residues" evidence="5">
    <location>
        <begin position="520"/>
        <end position="530"/>
    </location>
</feature>
<evidence type="ECO:0000256" key="3">
    <source>
        <dbReference type="ARBA" id="ARBA00023054"/>
    </source>
</evidence>
<sequence length="744" mass="84845">MTSAAKKDKKRKKTHPPSPEAEEIIATSSAKEHKKKQKPKREKNPNQETHGDDSAAKSDTKDKKKKNKRTKEESPSPSAAEEAEDEPKPLRRRITDPRFASAQSDPRFQRAPSLKSKVSIDSRFNKMFSDKRFSSASSAPVDKHGRANRGRRSENPLRHYYRQHEEEGEEEEKRSKGFDSSESDPWIDSEGDDSDTSSSRSDDEDDVSDGGTDSEISVDAEEEMKRFFLLQEEENVPTVEQETHRLSAVHMDWDNIKAVDLYVLLNSFLPKGGQILQVSIYPSEFGIKRMEEEAVRGPVGVFDGEENHGVEDDDDSEDEVDQKKVCQYELDKLRYYFAVIECDSPATADHLYNNCNGHEVELSGNFLDLRFIPDSMEFKHRPRDVAKQAPSNYEALNFQTDVLQQSKVNLTWDDDEPERKKILRRKFNPEQLSELEFKDFLASDDDSEDDNENDDQSHKFNKAAKYQALIQSGDGSDAEDNGDKDMEITFNPGLEDISKHILEKKDKGSETVWEAYLRKKREKKKARKNASKYSSDDDSSGEDEEVPDQPDDFFDEESSGSDEEQSLKAKKKKKSEKRRQPPEMDGEREASRAELELLLADGEDNGTNLKGYNLKGKKHKGKKGKEVPDEKKLPSVDYDDTRFSALFNSHLFALDPTDPQFKRSAAYYRQLAKKQSKGTGEEKSEEEQKVVKSRTQAENSLTRGATLEEDQILQPCGMSSKKKEKHELSFLVRSVKNKIGSLKK</sequence>
<feature type="compositionally biased region" description="Basic and acidic residues" evidence="5">
    <location>
        <begin position="679"/>
        <end position="690"/>
    </location>
</feature>
<feature type="region of interest" description="Disordered" evidence="5">
    <location>
        <begin position="300"/>
        <end position="320"/>
    </location>
</feature>
<evidence type="ECO:0000256" key="4">
    <source>
        <dbReference type="ARBA" id="ARBA00023242"/>
    </source>
</evidence>
<feature type="region of interest" description="Disordered" evidence="5">
    <location>
        <begin position="671"/>
        <end position="726"/>
    </location>
</feature>
<dbReference type="Pfam" id="PF25121">
    <property type="entry name" value="RRM_ESF1"/>
    <property type="match status" value="1"/>
</dbReference>
<comment type="similarity">
    <text evidence="2">Belongs to the ESF1 family.</text>
</comment>
<feature type="compositionally biased region" description="Basic residues" evidence="5">
    <location>
        <begin position="32"/>
        <end position="41"/>
    </location>
</feature>